<evidence type="ECO:0000313" key="7">
    <source>
        <dbReference type="EMBL" id="MCJ8013662.1"/>
    </source>
</evidence>
<dbReference type="AlphaFoldDB" id="A0A9X1WQW3"/>
<feature type="domain" description="Plastocyanin-like" evidence="6">
    <location>
        <begin position="274"/>
        <end position="387"/>
    </location>
</feature>
<dbReference type="InterPro" id="IPR045087">
    <property type="entry name" value="Cu-oxidase_fam"/>
</dbReference>
<keyword evidence="8" id="KW-1185">Reference proteome</keyword>
<keyword evidence="2" id="KW-0560">Oxidoreductase</keyword>
<feature type="transmembrane region" description="Helical" evidence="4">
    <location>
        <begin position="153"/>
        <end position="173"/>
    </location>
</feature>
<dbReference type="SUPFAM" id="SSF49503">
    <property type="entry name" value="Cupredoxins"/>
    <property type="match status" value="3"/>
</dbReference>
<dbReference type="InterPro" id="IPR002355">
    <property type="entry name" value="Cu_oxidase_Cu_BS"/>
</dbReference>
<feature type="transmembrane region" description="Helical" evidence="4">
    <location>
        <begin position="120"/>
        <end position="147"/>
    </location>
</feature>
<keyword evidence="3" id="KW-0186">Copper</keyword>
<dbReference type="CDD" id="cd04202">
    <property type="entry name" value="CuRO_D2_2dMcoN_like"/>
    <property type="match status" value="1"/>
</dbReference>
<dbReference type="Pfam" id="PF07732">
    <property type="entry name" value="Cu-oxidase_3"/>
    <property type="match status" value="1"/>
</dbReference>
<dbReference type="InterPro" id="IPR011707">
    <property type="entry name" value="Cu-oxidase-like_N"/>
</dbReference>
<dbReference type="Proteomes" id="UP001139347">
    <property type="component" value="Unassembled WGS sequence"/>
</dbReference>
<feature type="domain" description="Plastocyanin-like" evidence="5">
    <location>
        <begin position="567"/>
        <end position="669"/>
    </location>
</feature>
<feature type="transmembrane region" description="Helical" evidence="4">
    <location>
        <begin position="202"/>
        <end position="220"/>
    </location>
</feature>
<reference evidence="7" key="1">
    <citation type="submission" date="2022-04" db="EMBL/GenBank/DDBJ databases">
        <title>Paenibacillus mangrovi sp. nov., a novel endophytic bacterium isolated from bark of Kandelia candel.</title>
        <authorList>
            <person name="Tuo L."/>
        </authorList>
    </citation>
    <scope>NUCLEOTIDE SEQUENCE</scope>
    <source>
        <strain evidence="7">KQZ6P-2</strain>
    </source>
</reference>
<dbReference type="InterPro" id="IPR011706">
    <property type="entry name" value="Cu-oxidase_C"/>
</dbReference>
<keyword evidence="4" id="KW-0812">Transmembrane</keyword>
<dbReference type="GO" id="GO:0016491">
    <property type="term" value="F:oxidoreductase activity"/>
    <property type="evidence" value="ECO:0007669"/>
    <property type="project" value="UniProtKB-KW"/>
</dbReference>
<evidence type="ECO:0000256" key="4">
    <source>
        <dbReference type="SAM" id="Phobius"/>
    </source>
</evidence>
<comment type="caution">
    <text evidence="7">The sequence shown here is derived from an EMBL/GenBank/DDBJ whole genome shotgun (WGS) entry which is preliminary data.</text>
</comment>
<keyword evidence="1" id="KW-0479">Metal-binding</keyword>
<keyword evidence="4" id="KW-0472">Membrane</keyword>
<keyword evidence="4" id="KW-1133">Transmembrane helix</keyword>
<dbReference type="RefSeq" id="WP_244727355.1">
    <property type="nucleotide sequence ID" value="NZ_JALIRP010000007.1"/>
</dbReference>
<name>A0A9X1WQW3_9BACL</name>
<feature type="transmembrane region" description="Helical" evidence="4">
    <location>
        <begin position="79"/>
        <end position="99"/>
    </location>
</feature>
<proteinExistence type="predicted"/>
<organism evidence="7 8">
    <name type="scientific">Paenibacillus mangrovi</name>
    <dbReference type="NCBI Taxonomy" id="2931978"/>
    <lineage>
        <taxon>Bacteria</taxon>
        <taxon>Bacillati</taxon>
        <taxon>Bacillota</taxon>
        <taxon>Bacilli</taxon>
        <taxon>Bacillales</taxon>
        <taxon>Paenibacillaceae</taxon>
        <taxon>Paenibacillus</taxon>
    </lineage>
</organism>
<evidence type="ECO:0000256" key="2">
    <source>
        <dbReference type="ARBA" id="ARBA00023002"/>
    </source>
</evidence>
<dbReference type="PANTHER" id="PTHR11709">
    <property type="entry name" value="MULTI-COPPER OXIDASE"/>
    <property type="match status" value="1"/>
</dbReference>
<evidence type="ECO:0000259" key="5">
    <source>
        <dbReference type="Pfam" id="PF07731"/>
    </source>
</evidence>
<accession>A0A9X1WQW3</accession>
<evidence type="ECO:0000259" key="6">
    <source>
        <dbReference type="Pfam" id="PF07732"/>
    </source>
</evidence>
<protein>
    <submittedName>
        <fullName evidence="7">Multicopper oxidase domain-containing protein</fullName>
    </submittedName>
</protein>
<feature type="transmembrane region" description="Helical" evidence="4">
    <location>
        <begin position="6"/>
        <end position="25"/>
    </location>
</feature>
<dbReference type="InterPro" id="IPR008972">
    <property type="entry name" value="Cupredoxin"/>
</dbReference>
<dbReference type="Pfam" id="PF07731">
    <property type="entry name" value="Cu-oxidase_2"/>
    <property type="match status" value="1"/>
</dbReference>
<dbReference type="Gene3D" id="2.60.40.420">
    <property type="entry name" value="Cupredoxins - blue copper proteins"/>
    <property type="match status" value="2"/>
</dbReference>
<dbReference type="EMBL" id="JALIRP010000007">
    <property type="protein sequence ID" value="MCJ8013662.1"/>
    <property type="molecule type" value="Genomic_DNA"/>
</dbReference>
<sequence>MIWLLVHMASTILLAIFSGIAAWNVSRTYRATTKGKLYSRLRSSLIWMGISGLVFIVKVTAVVVLAASGWVFAEDKLAMQLPMLAIPAAAIVLFSIPATRAIRAAAVKASKEPPTAQERLAAAAPGWVFPVLISFVASLAAVVQALFIAQWPLQIGTVIAVWSVYVAVVYLLWIRQKSRYHRLVATGSPETGTLAVRVFRKLGVLLTVVLVSAVWFMLGAQSSRLAERMSMADHMHAHMHAHTDGISPQFVSVAELTGPRTGTPDRSFTLEAKKTMIALHSGEIKEAWTYNGQILGPELRVKQGELVEVTLINKDIEDGVTIHWHGVNVQNAEDGVAGMTQDAVMPQEKYVYRFIAEQTGTYWYHSHQQSSKQVQMGLYGVFIVEPDTTLPQKTADMAVVLHNWQAENGTTVSLGELNRLQRKIAEPGTLVRLRFVNAENLTAQIHISGVPFQVEAIDGTDILEPEDLIDSRLDLAAGGRYDVTFVMPDTVVGISRQTGPFAHDGNVLVVSPSNEGMPPDAVKGPIFDPASYGTPAQTMFGPDTRYDRNYTLVFDNRPGFYNGKFNFVHTINGSVFPDAPMFMVREGELVKMTFVNRGFDDHPMHPHGHRMQVLSRNGKAVTGSPWITDTLNVAPGETYEVAFIADNPGIWMDHCHNLEHAAVGMSAHIAYEGVYSPFEMGSATVNLPPE</sequence>
<gene>
    <name evidence="7" type="ORF">MUG84_18210</name>
</gene>
<evidence type="ECO:0000256" key="1">
    <source>
        <dbReference type="ARBA" id="ARBA00022723"/>
    </source>
</evidence>
<dbReference type="GO" id="GO:0005507">
    <property type="term" value="F:copper ion binding"/>
    <property type="evidence" value="ECO:0007669"/>
    <property type="project" value="InterPro"/>
</dbReference>
<dbReference type="PANTHER" id="PTHR11709:SF394">
    <property type="entry name" value="FI03373P-RELATED"/>
    <property type="match status" value="1"/>
</dbReference>
<evidence type="ECO:0000313" key="8">
    <source>
        <dbReference type="Proteomes" id="UP001139347"/>
    </source>
</evidence>
<evidence type="ECO:0000256" key="3">
    <source>
        <dbReference type="ARBA" id="ARBA00023008"/>
    </source>
</evidence>
<feature type="transmembrane region" description="Helical" evidence="4">
    <location>
        <begin position="45"/>
        <end position="73"/>
    </location>
</feature>
<dbReference type="PROSITE" id="PS00080">
    <property type="entry name" value="MULTICOPPER_OXIDASE2"/>
    <property type="match status" value="1"/>
</dbReference>